<dbReference type="Proteomes" id="UP001500218">
    <property type="component" value="Unassembled WGS sequence"/>
</dbReference>
<proteinExistence type="predicted"/>
<evidence type="ECO:0000313" key="3">
    <source>
        <dbReference type="Proteomes" id="UP001500218"/>
    </source>
</evidence>
<organism evidence="2 3">
    <name type="scientific">Luedemannella flava</name>
    <dbReference type="NCBI Taxonomy" id="349316"/>
    <lineage>
        <taxon>Bacteria</taxon>
        <taxon>Bacillati</taxon>
        <taxon>Actinomycetota</taxon>
        <taxon>Actinomycetes</taxon>
        <taxon>Micromonosporales</taxon>
        <taxon>Micromonosporaceae</taxon>
        <taxon>Luedemannella</taxon>
    </lineage>
</organism>
<reference evidence="3" key="1">
    <citation type="journal article" date="2019" name="Int. J. Syst. Evol. Microbiol.">
        <title>The Global Catalogue of Microorganisms (GCM) 10K type strain sequencing project: providing services to taxonomists for standard genome sequencing and annotation.</title>
        <authorList>
            <consortium name="The Broad Institute Genomics Platform"/>
            <consortium name="The Broad Institute Genome Sequencing Center for Infectious Disease"/>
            <person name="Wu L."/>
            <person name="Ma J."/>
        </authorList>
    </citation>
    <scope>NUCLEOTIDE SEQUENCE [LARGE SCALE GENOMIC DNA]</scope>
    <source>
        <strain evidence="3">JCM 13250</strain>
    </source>
</reference>
<gene>
    <name evidence="2" type="ORF">GCM10009682_49550</name>
</gene>
<sequence>MHSSGRLAHIPALSQLQGSFQPRASRPSGRIRVLTPGPEAGAPAECGDGAGKTSEGTFKEYAHTWHV</sequence>
<protein>
    <submittedName>
        <fullName evidence="2">Uncharacterized protein</fullName>
    </submittedName>
</protein>
<evidence type="ECO:0000256" key="1">
    <source>
        <dbReference type="SAM" id="MobiDB-lite"/>
    </source>
</evidence>
<accession>A0ABP4YS29</accession>
<dbReference type="EMBL" id="BAAALT010000201">
    <property type="protein sequence ID" value="GAA1823344.1"/>
    <property type="molecule type" value="Genomic_DNA"/>
</dbReference>
<feature type="region of interest" description="Disordered" evidence="1">
    <location>
        <begin position="1"/>
        <end position="52"/>
    </location>
</feature>
<evidence type="ECO:0000313" key="2">
    <source>
        <dbReference type="EMBL" id="GAA1823344.1"/>
    </source>
</evidence>
<comment type="caution">
    <text evidence="2">The sequence shown here is derived from an EMBL/GenBank/DDBJ whole genome shotgun (WGS) entry which is preliminary data.</text>
</comment>
<keyword evidence="3" id="KW-1185">Reference proteome</keyword>
<name>A0ABP4YS29_9ACTN</name>